<gene>
    <name evidence="1" type="ORF">PF008_g19830</name>
</gene>
<dbReference type="Proteomes" id="UP000486351">
    <property type="component" value="Unassembled WGS sequence"/>
</dbReference>
<reference evidence="1 2" key="1">
    <citation type="submission" date="2018-09" db="EMBL/GenBank/DDBJ databases">
        <title>Genomic investigation of the strawberry pathogen Phytophthora fragariae indicates pathogenicity is determined by transcriptional variation in three key races.</title>
        <authorList>
            <person name="Adams T.M."/>
            <person name="Armitage A.D."/>
            <person name="Sobczyk M.K."/>
            <person name="Bates H.J."/>
            <person name="Dunwell J.M."/>
            <person name="Nellist C.F."/>
            <person name="Harrison R.J."/>
        </authorList>
    </citation>
    <scope>NUCLEOTIDE SEQUENCE [LARGE SCALE GENOMIC DNA]</scope>
    <source>
        <strain evidence="1 2">NOV-77</strain>
    </source>
</reference>
<dbReference type="AlphaFoldDB" id="A0A6G0R189"/>
<proteinExistence type="predicted"/>
<accession>A0A6G0R189</accession>
<evidence type="ECO:0000313" key="1">
    <source>
        <dbReference type="EMBL" id="KAE9313046.1"/>
    </source>
</evidence>
<protein>
    <submittedName>
        <fullName evidence="1">Uncharacterized protein</fullName>
    </submittedName>
</protein>
<dbReference type="EMBL" id="QXFY01001630">
    <property type="protein sequence ID" value="KAE9313046.1"/>
    <property type="molecule type" value="Genomic_DNA"/>
</dbReference>
<organism evidence="1 2">
    <name type="scientific">Phytophthora fragariae</name>
    <dbReference type="NCBI Taxonomy" id="53985"/>
    <lineage>
        <taxon>Eukaryota</taxon>
        <taxon>Sar</taxon>
        <taxon>Stramenopiles</taxon>
        <taxon>Oomycota</taxon>
        <taxon>Peronosporomycetes</taxon>
        <taxon>Peronosporales</taxon>
        <taxon>Peronosporaceae</taxon>
        <taxon>Phytophthora</taxon>
    </lineage>
</organism>
<name>A0A6G0R189_9STRA</name>
<evidence type="ECO:0000313" key="2">
    <source>
        <dbReference type="Proteomes" id="UP000486351"/>
    </source>
</evidence>
<comment type="caution">
    <text evidence="1">The sequence shown here is derived from an EMBL/GenBank/DDBJ whole genome shotgun (WGS) entry which is preliminary data.</text>
</comment>
<sequence>MNDASEDTAIVLPDETHVPATPGTYRVVPPPDLNELDERRFLIEYDFPFLVVKEVATPNASGAEQREAIRQAENWRAQHPNIRGGIGECLEGYQFDLPPSQSHRYQFIPDVSYIDERTWSRLSDEDKCKAYLPNGEHNAKDFCRASAYVEIASKSEATQKDASLQFVSIFFNSLHMLVSQKTSLDQVDTSPCDTLVAREAHHSNTSWGLLQEVSNMLRSTVRQSIRIENYLAKPYATHQDFQQELSHLVILQPTVC</sequence>